<proteinExistence type="predicted"/>
<dbReference type="AlphaFoldDB" id="A0A0U5F5Y8"/>
<accession>A0A0U5F5Y8</accession>
<reference evidence="1" key="1">
    <citation type="submission" date="2015-10" db="EMBL/GenBank/DDBJ databases">
        <authorList>
            <person name="Gilbert D.G."/>
        </authorList>
    </citation>
    <scope>NUCLEOTIDE SEQUENCE</scope>
    <source>
        <strain evidence="1">3c6</strain>
    </source>
</reference>
<organism evidence="1">
    <name type="scientific">Limosilactobacillus reuteri</name>
    <name type="common">Lactobacillus reuteri</name>
    <dbReference type="NCBI Taxonomy" id="1598"/>
    <lineage>
        <taxon>Bacteria</taxon>
        <taxon>Bacillati</taxon>
        <taxon>Bacillota</taxon>
        <taxon>Bacilli</taxon>
        <taxon>Lactobacillales</taxon>
        <taxon>Lactobacillaceae</taxon>
        <taxon>Limosilactobacillus</taxon>
    </lineage>
</organism>
<name>A0A0U5F5Y8_LIMRT</name>
<dbReference type="RefSeq" id="WP_263851153.1">
    <property type="nucleotide sequence ID" value="NZ_CP173393.1"/>
</dbReference>
<evidence type="ECO:0000313" key="1">
    <source>
        <dbReference type="EMBL" id="CUR39866.1"/>
    </source>
</evidence>
<dbReference type="EMBL" id="LN887494">
    <property type="protein sequence ID" value="CUR39866.1"/>
    <property type="molecule type" value="Genomic_DNA"/>
</dbReference>
<evidence type="ECO:0008006" key="2">
    <source>
        <dbReference type="Google" id="ProtNLM"/>
    </source>
</evidence>
<protein>
    <recommendedName>
        <fullName evidence="2">Oxidoreductase</fullName>
    </recommendedName>
</protein>
<sequence length="44" mass="5075">MSPKEIDQGLYFIVGPAHVILNVEKMLRKLNVKSPHIIDERLTM</sequence>
<gene>
    <name evidence="1" type="ORF">LRLP16767_LR3C6_01833</name>
</gene>